<accession>A0A8J2LUX5</accession>
<reference evidence="1" key="1">
    <citation type="submission" date="2021-09" db="EMBL/GenBank/DDBJ databases">
        <authorList>
            <consortium name="Pathogen Informatics"/>
        </authorList>
    </citation>
    <scope>NUCLEOTIDE SEQUENCE</scope>
</reference>
<dbReference type="Proteomes" id="UP000746747">
    <property type="component" value="Unassembled WGS sequence"/>
</dbReference>
<proteinExistence type="predicted"/>
<organism evidence="1 2">
    <name type="scientific">Cercopithifilaria johnstoni</name>
    <dbReference type="NCBI Taxonomy" id="2874296"/>
    <lineage>
        <taxon>Eukaryota</taxon>
        <taxon>Metazoa</taxon>
        <taxon>Ecdysozoa</taxon>
        <taxon>Nematoda</taxon>
        <taxon>Chromadorea</taxon>
        <taxon>Rhabditida</taxon>
        <taxon>Spirurina</taxon>
        <taxon>Spiruromorpha</taxon>
        <taxon>Filarioidea</taxon>
        <taxon>Onchocercidae</taxon>
        <taxon>Cercopithifilaria</taxon>
    </lineage>
</organism>
<dbReference type="EMBL" id="CAKAEH010000222">
    <property type="protein sequence ID" value="CAG9530280.1"/>
    <property type="molecule type" value="Genomic_DNA"/>
</dbReference>
<name>A0A8J2LUX5_9BILA</name>
<evidence type="ECO:0000313" key="1">
    <source>
        <dbReference type="EMBL" id="CAG9530280.1"/>
    </source>
</evidence>
<keyword evidence="2" id="KW-1185">Reference proteome</keyword>
<sequence>MAGQRYSFSIPKSAANNSHAIIYFLPINQTTKISIIAKANTKEEFYNIKAKTEKNSSIFAYYGSGDELSMNLFGDNPFQVIIALQQLLIIHDTSNTKRRIDFGCTMAVPVSQIVCSIEKPENWYDMHYLFVAQRYNYSGFFTMTPSDRNCPTYYADFFPRNGSMIEKQKRLTFEPPTMQHYFQLSAGNFSDFSTIRCK</sequence>
<protein>
    <submittedName>
        <fullName evidence="1">Uncharacterized protein</fullName>
    </submittedName>
</protein>
<comment type="caution">
    <text evidence="1">The sequence shown here is derived from an EMBL/GenBank/DDBJ whole genome shotgun (WGS) entry which is preliminary data.</text>
</comment>
<dbReference type="AlphaFoldDB" id="A0A8J2LUX5"/>
<gene>
    <name evidence="1" type="ORF">CJOHNSTONI_LOCUS793</name>
</gene>
<evidence type="ECO:0000313" key="2">
    <source>
        <dbReference type="Proteomes" id="UP000746747"/>
    </source>
</evidence>
<dbReference type="OrthoDB" id="5815905at2759"/>